<gene>
    <name evidence="1" type="ORF">PCOR1329_LOCUS74432</name>
</gene>
<comment type="caution">
    <text evidence="1">The sequence shown here is derived from an EMBL/GenBank/DDBJ whole genome shotgun (WGS) entry which is preliminary data.</text>
</comment>
<protein>
    <submittedName>
        <fullName evidence="1">Uncharacterized protein</fullName>
    </submittedName>
</protein>
<keyword evidence="2" id="KW-1185">Reference proteome</keyword>
<sequence>MDVALPWGATPRLALVVVDCQPLPRIICGHAPCVDPLASQLVRRTCDNIVKWINSGCYPQDLGADPVACRRREYNVIADHLADYTMDAQRTWSVHSDWLYPRKSLRECSLIVFSDGGARGRACAASAWAVARPLAIGCTFDSTWIDAFWPEAAALAACSTFV</sequence>
<evidence type="ECO:0000313" key="2">
    <source>
        <dbReference type="Proteomes" id="UP001189429"/>
    </source>
</evidence>
<dbReference type="EMBL" id="CAUYUJ010020087">
    <property type="protein sequence ID" value="CAK0895791.1"/>
    <property type="molecule type" value="Genomic_DNA"/>
</dbReference>
<reference evidence="1" key="1">
    <citation type="submission" date="2023-10" db="EMBL/GenBank/DDBJ databases">
        <authorList>
            <person name="Chen Y."/>
            <person name="Shah S."/>
            <person name="Dougan E. K."/>
            <person name="Thang M."/>
            <person name="Chan C."/>
        </authorList>
    </citation>
    <scope>NUCLEOTIDE SEQUENCE [LARGE SCALE GENOMIC DNA]</scope>
</reference>
<evidence type="ECO:0000313" key="1">
    <source>
        <dbReference type="EMBL" id="CAK0895791.1"/>
    </source>
</evidence>
<proteinExistence type="predicted"/>
<accession>A0ABN9XCH7</accession>
<name>A0ABN9XCH7_9DINO</name>
<organism evidence="1 2">
    <name type="scientific">Prorocentrum cordatum</name>
    <dbReference type="NCBI Taxonomy" id="2364126"/>
    <lineage>
        <taxon>Eukaryota</taxon>
        <taxon>Sar</taxon>
        <taxon>Alveolata</taxon>
        <taxon>Dinophyceae</taxon>
        <taxon>Prorocentrales</taxon>
        <taxon>Prorocentraceae</taxon>
        <taxon>Prorocentrum</taxon>
    </lineage>
</organism>
<dbReference type="Proteomes" id="UP001189429">
    <property type="component" value="Unassembled WGS sequence"/>
</dbReference>